<keyword evidence="3" id="KW-0804">Transcription</keyword>
<dbReference type="Proteomes" id="UP000051006">
    <property type="component" value="Unassembled WGS sequence"/>
</dbReference>
<gene>
    <name evidence="5" type="ORF">IV57_GL000198</name>
</gene>
<dbReference type="RefSeq" id="WP_057879613.1">
    <property type="nucleotide sequence ID" value="NZ_JQCF01000001.1"/>
</dbReference>
<dbReference type="SMART" id="SM00866">
    <property type="entry name" value="UTRA"/>
    <property type="match status" value="1"/>
</dbReference>
<dbReference type="InterPro" id="IPR011663">
    <property type="entry name" value="UTRA"/>
</dbReference>
<evidence type="ECO:0000256" key="3">
    <source>
        <dbReference type="ARBA" id="ARBA00023163"/>
    </source>
</evidence>
<dbReference type="GO" id="GO:0003700">
    <property type="term" value="F:DNA-binding transcription factor activity"/>
    <property type="evidence" value="ECO:0007669"/>
    <property type="project" value="InterPro"/>
</dbReference>
<evidence type="ECO:0000256" key="2">
    <source>
        <dbReference type="ARBA" id="ARBA00023125"/>
    </source>
</evidence>
<proteinExistence type="predicted"/>
<dbReference type="OrthoDB" id="457376at2"/>
<comment type="caution">
    <text evidence="5">The sequence shown here is derived from an EMBL/GenBank/DDBJ whole genome shotgun (WGS) entry which is preliminary data.</text>
</comment>
<dbReference type="AlphaFoldDB" id="A0A0R2LP49"/>
<dbReference type="InterPro" id="IPR050679">
    <property type="entry name" value="Bact_HTH_transcr_reg"/>
</dbReference>
<dbReference type="PATRIC" id="fig|993692.3.peg.199"/>
<dbReference type="PROSITE" id="PS50949">
    <property type="entry name" value="HTH_GNTR"/>
    <property type="match status" value="1"/>
</dbReference>
<feature type="domain" description="HTH gntR-type" evidence="4">
    <location>
        <begin position="5"/>
        <end position="73"/>
    </location>
</feature>
<protein>
    <recommendedName>
        <fullName evidence="4">HTH gntR-type domain-containing protein</fullName>
    </recommendedName>
</protein>
<keyword evidence="1" id="KW-0805">Transcription regulation</keyword>
<dbReference type="STRING" id="993692.IV57_GL000198"/>
<evidence type="ECO:0000313" key="6">
    <source>
        <dbReference type="Proteomes" id="UP000051006"/>
    </source>
</evidence>
<dbReference type="Pfam" id="PF07702">
    <property type="entry name" value="UTRA"/>
    <property type="match status" value="1"/>
</dbReference>
<evidence type="ECO:0000256" key="1">
    <source>
        <dbReference type="ARBA" id="ARBA00023015"/>
    </source>
</evidence>
<accession>A0A0R2LP49</accession>
<dbReference type="InterPro" id="IPR028978">
    <property type="entry name" value="Chorismate_lyase_/UTRA_dom_sf"/>
</dbReference>
<keyword evidence="2" id="KW-0238">DNA-binding</keyword>
<sequence>MNKDIPLYLQIKNNLRFKINSGEWIDGDKIPSEMELGETFNVSRITIRHALDELVQEGYLIRQRPKGTFVREPQDLKQKSSYTLVTSFTQEMQELGKKPTTIWAHVKKISANELFARRLNVDVGTPLLSLKRLRGADDEIITYSETYTPYHKGFSLNSSDYKGSLYEYLAKFDIHVNQQTEYVEAVDATPKLMELLNMKKKEPLLKRVREISELDSDYYEYSINYYIGTKYRFYVKY</sequence>
<dbReference type="CDD" id="cd07377">
    <property type="entry name" value="WHTH_GntR"/>
    <property type="match status" value="1"/>
</dbReference>
<dbReference type="PANTHER" id="PTHR44846">
    <property type="entry name" value="MANNOSYL-D-GLYCERATE TRANSPORT/METABOLISM SYSTEM REPRESSOR MNGR-RELATED"/>
    <property type="match status" value="1"/>
</dbReference>
<dbReference type="SUPFAM" id="SSF64288">
    <property type="entry name" value="Chorismate lyase-like"/>
    <property type="match status" value="1"/>
</dbReference>
<dbReference type="EMBL" id="JQCF01000001">
    <property type="protein sequence ID" value="KRO00877.1"/>
    <property type="molecule type" value="Genomic_DNA"/>
</dbReference>
<dbReference type="PANTHER" id="PTHR44846:SF17">
    <property type="entry name" value="GNTR-FAMILY TRANSCRIPTIONAL REGULATOR"/>
    <property type="match status" value="1"/>
</dbReference>
<dbReference type="GO" id="GO:0045892">
    <property type="term" value="P:negative regulation of DNA-templated transcription"/>
    <property type="evidence" value="ECO:0007669"/>
    <property type="project" value="TreeGrafter"/>
</dbReference>
<dbReference type="Gene3D" id="1.10.10.10">
    <property type="entry name" value="Winged helix-like DNA-binding domain superfamily/Winged helix DNA-binding domain"/>
    <property type="match status" value="1"/>
</dbReference>
<dbReference type="InterPro" id="IPR036388">
    <property type="entry name" value="WH-like_DNA-bd_sf"/>
</dbReference>
<reference evidence="5 6" key="1">
    <citation type="journal article" date="2015" name="Genome Announc.">
        <title>Expanding the biotechnology potential of lactobacilli through comparative genomics of 213 strains and associated genera.</title>
        <authorList>
            <person name="Sun Z."/>
            <person name="Harris H.M."/>
            <person name="McCann A."/>
            <person name="Guo C."/>
            <person name="Argimon S."/>
            <person name="Zhang W."/>
            <person name="Yang X."/>
            <person name="Jeffery I.B."/>
            <person name="Cooney J.C."/>
            <person name="Kagawa T.F."/>
            <person name="Liu W."/>
            <person name="Song Y."/>
            <person name="Salvetti E."/>
            <person name="Wrobel A."/>
            <person name="Rasinkangas P."/>
            <person name="Parkhill J."/>
            <person name="Rea M.C."/>
            <person name="O'Sullivan O."/>
            <person name="Ritari J."/>
            <person name="Douillard F.P."/>
            <person name="Paul Ross R."/>
            <person name="Yang R."/>
            <person name="Briner A.E."/>
            <person name="Felis G.E."/>
            <person name="de Vos W.M."/>
            <person name="Barrangou R."/>
            <person name="Klaenhammer T.R."/>
            <person name="Caufield P.W."/>
            <person name="Cui Y."/>
            <person name="Zhang H."/>
            <person name="O'Toole P.W."/>
        </authorList>
    </citation>
    <scope>NUCLEOTIDE SEQUENCE [LARGE SCALE GENOMIC DNA]</scope>
    <source>
        <strain evidence="5 6">DSM 24716</strain>
    </source>
</reference>
<dbReference type="GO" id="GO:0003677">
    <property type="term" value="F:DNA binding"/>
    <property type="evidence" value="ECO:0007669"/>
    <property type="project" value="UniProtKB-KW"/>
</dbReference>
<evidence type="ECO:0000313" key="5">
    <source>
        <dbReference type="EMBL" id="KRO00877.1"/>
    </source>
</evidence>
<dbReference type="PRINTS" id="PR00035">
    <property type="entry name" value="HTHGNTR"/>
</dbReference>
<dbReference type="SUPFAM" id="SSF46785">
    <property type="entry name" value="Winged helix' DNA-binding domain"/>
    <property type="match status" value="1"/>
</dbReference>
<evidence type="ECO:0000259" key="4">
    <source>
        <dbReference type="PROSITE" id="PS50949"/>
    </source>
</evidence>
<dbReference type="FunFam" id="1.10.10.10:FF:000079">
    <property type="entry name" value="GntR family transcriptional regulator"/>
    <property type="match status" value="1"/>
</dbReference>
<organism evidence="5 6">
    <name type="scientific">Companilactobacillus kimchiensis</name>
    <dbReference type="NCBI Taxonomy" id="993692"/>
    <lineage>
        <taxon>Bacteria</taxon>
        <taxon>Bacillati</taxon>
        <taxon>Bacillota</taxon>
        <taxon>Bacilli</taxon>
        <taxon>Lactobacillales</taxon>
        <taxon>Lactobacillaceae</taxon>
        <taxon>Companilactobacillus</taxon>
    </lineage>
</organism>
<dbReference type="InterPro" id="IPR000524">
    <property type="entry name" value="Tscrpt_reg_HTH_GntR"/>
</dbReference>
<dbReference type="SMART" id="SM00345">
    <property type="entry name" value="HTH_GNTR"/>
    <property type="match status" value="1"/>
</dbReference>
<dbReference type="Gene3D" id="3.40.1410.10">
    <property type="entry name" value="Chorismate lyase-like"/>
    <property type="match status" value="1"/>
</dbReference>
<keyword evidence="6" id="KW-1185">Reference proteome</keyword>
<dbReference type="InterPro" id="IPR036390">
    <property type="entry name" value="WH_DNA-bd_sf"/>
</dbReference>
<dbReference type="Pfam" id="PF00392">
    <property type="entry name" value="GntR"/>
    <property type="match status" value="1"/>
</dbReference>
<name>A0A0R2LP49_9LACO</name>